<name>A0ABT3X237_9BACL</name>
<dbReference type="PANTHER" id="PTHR45453:SF1">
    <property type="entry name" value="PHOSPHATE REGULON SENSOR PROTEIN PHOR"/>
    <property type="match status" value="1"/>
</dbReference>
<accession>A0ABT3X237</accession>
<dbReference type="SMART" id="SM00387">
    <property type="entry name" value="HATPase_c"/>
    <property type="match status" value="1"/>
</dbReference>
<keyword evidence="9" id="KW-0902">Two-component regulatory system</keyword>
<evidence type="ECO:0000256" key="6">
    <source>
        <dbReference type="ARBA" id="ARBA00022741"/>
    </source>
</evidence>
<dbReference type="Gene3D" id="1.10.287.130">
    <property type="match status" value="1"/>
</dbReference>
<dbReference type="InterPro" id="IPR050351">
    <property type="entry name" value="BphY/WalK/GraS-like"/>
</dbReference>
<keyword evidence="10" id="KW-0472">Membrane</keyword>
<dbReference type="Pfam" id="PF00512">
    <property type="entry name" value="HisKA"/>
    <property type="match status" value="1"/>
</dbReference>
<keyword evidence="10" id="KW-1133">Transmembrane helix</keyword>
<evidence type="ECO:0000256" key="9">
    <source>
        <dbReference type="ARBA" id="ARBA00023012"/>
    </source>
</evidence>
<dbReference type="RefSeq" id="WP_267152203.1">
    <property type="nucleotide sequence ID" value="NZ_JAPMLT010000007.1"/>
</dbReference>
<dbReference type="SUPFAM" id="SSF55874">
    <property type="entry name" value="ATPase domain of HSP90 chaperone/DNA topoisomerase II/histidine kinase"/>
    <property type="match status" value="1"/>
</dbReference>
<keyword evidence="13" id="KW-1185">Reference proteome</keyword>
<dbReference type="PANTHER" id="PTHR45453">
    <property type="entry name" value="PHOSPHATE REGULON SENSOR PROTEIN PHOR"/>
    <property type="match status" value="1"/>
</dbReference>
<keyword evidence="7" id="KW-0418">Kinase</keyword>
<evidence type="ECO:0000313" key="13">
    <source>
        <dbReference type="Proteomes" id="UP001208017"/>
    </source>
</evidence>
<proteinExistence type="predicted"/>
<dbReference type="CDD" id="cd00082">
    <property type="entry name" value="HisKA"/>
    <property type="match status" value="1"/>
</dbReference>
<keyword evidence="4" id="KW-0597">Phosphoprotein</keyword>
<evidence type="ECO:0000256" key="2">
    <source>
        <dbReference type="ARBA" id="ARBA00004370"/>
    </source>
</evidence>
<dbReference type="GO" id="GO:0005524">
    <property type="term" value="F:ATP binding"/>
    <property type="evidence" value="ECO:0007669"/>
    <property type="project" value="UniProtKB-KW"/>
</dbReference>
<evidence type="ECO:0000256" key="7">
    <source>
        <dbReference type="ARBA" id="ARBA00022777"/>
    </source>
</evidence>
<dbReference type="Pfam" id="PF02518">
    <property type="entry name" value="HATPase_c"/>
    <property type="match status" value="1"/>
</dbReference>
<comment type="catalytic activity">
    <reaction evidence="1">
        <text>ATP + protein L-histidine = ADP + protein N-phospho-L-histidine.</text>
        <dbReference type="EC" id="2.7.13.3"/>
    </reaction>
</comment>
<gene>
    <name evidence="12" type="ORF">OS242_13500</name>
</gene>
<dbReference type="PROSITE" id="PS50109">
    <property type="entry name" value="HIS_KIN"/>
    <property type="match status" value="1"/>
</dbReference>
<keyword evidence="6" id="KW-0547">Nucleotide-binding</keyword>
<dbReference type="EC" id="2.7.13.3" evidence="3"/>
<dbReference type="Proteomes" id="UP001208017">
    <property type="component" value="Unassembled WGS sequence"/>
</dbReference>
<feature type="domain" description="Histidine kinase" evidence="11">
    <location>
        <begin position="202"/>
        <end position="419"/>
    </location>
</feature>
<evidence type="ECO:0000256" key="1">
    <source>
        <dbReference type="ARBA" id="ARBA00000085"/>
    </source>
</evidence>
<evidence type="ECO:0000256" key="4">
    <source>
        <dbReference type="ARBA" id="ARBA00022553"/>
    </source>
</evidence>
<dbReference type="PRINTS" id="PR00344">
    <property type="entry name" value="BCTRLSENSOR"/>
</dbReference>
<dbReference type="Gene3D" id="3.30.565.10">
    <property type="entry name" value="Histidine kinase-like ATPase, C-terminal domain"/>
    <property type="match status" value="1"/>
</dbReference>
<dbReference type="SUPFAM" id="SSF47384">
    <property type="entry name" value="Homodimeric domain of signal transducing histidine kinase"/>
    <property type="match status" value="1"/>
</dbReference>
<keyword evidence="5" id="KW-0808">Transferase</keyword>
<keyword evidence="8 12" id="KW-0067">ATP-binding</keyword>
<sequence>MFQKTRVRLALFNAAVLFFLLVLGGSALFVYTKHRLYQGIDEDLARRVAQQQVQIGRGGLKLVVRPPRGVDEAPVATLIWDERGALIASLPEGAVPDEFVDAFAKRLEADEPQTLEVAGHSFRALTVKPNRPPSLSQASFAYLQIIRNVDAEQAVLSRLLIGIIAGSLLGAGLAVAAGFVLAGRALVPIRAAWEKQQEFVADASHELRTPLAVVRTHTELLLRHPERTVLESSQQISMILKETRRMSGLVADLLTLARSDSGQIELRMEQMQIDRLLAETAEQFEGLAELKEIRLTAEIEPDLTLVADEERLRQLFVILLDNAIKYTPEGGRITLSCRRHAHGIEVSVTDTGHGIDPDDLPQIFDRFYRGDKARHRQEGGYGLGLAIAKWIVEAHHGRIKVESHLGQGTTFSISFPQKKTPKG</sequence>
<evidence type="ECO:0000256" key="8">
    <source>
        <dbReference type="ARBA" id="ARBA00022840"/>
    </source>
</evidence>
<dbReference type="EMBL" id="JAPMLT010000007">
    <property type="protein sequence ID" value="MCX7570959.1"/>
    <property type="molecule type" value="Genomic_DNA"/>
</dbReference>
<protein>
    <recommendedName>
        <fullName evidence="3">histidine kinase</fullName>
        <ecNumber evidence="3">2.7.13.3</ecNumber>
    </recommendedName>
</protein>
<evidence type="ECO:0000259" key="11">
    <source>
        <dbReference type="PROSITE" id="PS50109"/>
    </source>
</evidence>
<evidence type="ECO:0000256" key="3">
    <source>
        <dbReference type="ARBA" id="ARBA00012438"/>
    </source>
</evidence>
<dbReference type="InterPro" id="IPR036097">
    <property type="entry name" value="HisK_dim/P_sf"/>
</dbReference>
<dbReference type="InterPro" id="IPR003661">
    <property type="entry name" value="HisK_dim/P_dom"/>
</dbReference>
<dbReference type="InterPro" id="IPR036890">
    <property type="entry name" value="HATPase_C_sf"/>
</dbReference>
<keyword evidence="10" id="KW-0812">Transmembrane</keyword>
<dbReference type="SMART" id="SM00388">
    <property type="entry name" value="HisKA"/>
    <property type="match status" value="1"/>
</dbReference>
<evidence type="ECO:0000313" key="12">
    <source>
        <dbReference type="EMBL" id="MCX7570959.1"/>
    </source>
</evidence>
<dbReference type="InterPro" id="IPR003594">
    <property type="entry name" value="HATPase_dom"/>
</dbReference>
<feature type="transmembrane region" description="Helical" evidence="10">
    <location>
        <begin position="9"/>
        <end position="31"/>
    </location>
</feature>
<reference evidence="12 13" key="1">
    <citation type="submission" date="2022-11" db="EMBL/GenBank/DDBJ databases">
        <title>Study of microbial diversity in lake waters.</title>
        <authorList>
            <person name="Zhang J."/>
        </authorList>
    </citation>
    <scope>NUCLEOTIDE SEQUENCE [LARGE SCALE GENOMIC DNA]</scope>
    <source>
        <strain evidence="12 13">DT12</strain>
    </source>
</reference>
<comment type="subcellular location">
    <subcellularLocation>
        <location evidence="2">Membrane</location>
    </subcellularLocation>
</comment>
<evidence type="ECO:0000256" key="10">
    <source>
        <dbReference type="SAM" id="Phobius"/>
    </source>
</evidence>
<comment type="caution">
    <text evidence="12">The sequence shown here is derived from an EMBL/GenBank/DDBJ whole genome shotgun (WGS) entry which is preliminary data.</text>
</comment>
<dbReference type="InterPro" id="IPR005467">
    <property type="entry name" value="His_kinase_dom"/>
</dbReference>
<feature type="transmembrane region" description="Helical" evidence="10">
    <location>
        <begin position="159"/>
        <end position="187"/>
    </location>
</feature>
<evidence type="ECO:0000256" key="5">
    <source>
        <dbReference type="ARBA" id="ARBA00022679"/>
    </source>
</evidence>
<organism evidence="12 13">
    <name type="scientific">Tumebacillus lacus</name>
    <dbReference type="NCBI Taxonomy" id="2995335"/>
    <lineage>
        <taxon>Bacteria</taxon>
        <taxon>Bacillati</taxon>
        <taxon>Bacillota</taxon>
        <taxon>Bacilli</taxon>
        <taxon>Bacillales</taxon>
        <taxon>Alicyclobacillaceae</taxon>
        <taxon>Tumebacillus</taxon>
    </lineage>
</organism>
<dbReference type="InterPro" id="IPR004358">
    <property type="entry name" value="Sig_transdc_His_kin-like_C"/>
</dbReference>